<organism evidence="1 2">
    <name type="scientific">Rhizobium leguminosarum</name>
    <dbReference type="NCBI Taxonomy" id="384"/>
    <lineage>
        <taxon>Bacteria</taxon>
        <taxon>Pseudomonadati</taxon>
        <taxon>Pseudomonadota</taxon>
        <taxon>Alphaproteobacteria</taxon>
        <taxon>Hyphomicrobiales</taxon>
        <taxon>Rhizobiaceae</taxon>
        <taxon>Rhizobium/Agrobacterium group</taxon>
        <taxon>Rhizobium</taxon>
    </lineage>
</organism>
<dbReference type="Proteomes" id="UP000293652">
    <property type="component" value="Unassembled WGS sequence"/>
</dbReference>
<name>A0A4V2IIA1_RHILE</name>
<geneLocation type="plasmid" evidence="1">
    <name>pSM145A_Rh05</name>
</geneLocation>
<keyword evidence="1" id="KW-0614">Plasmid</keyword>
<dbReference type="AlphaFoldDB" id="A0A4V2IIA1"/>
<dbReference type="EMBL" id="SIPC01000005">
    <property type="protein sequence ID" value="TAX66213.1"/>
    <property type="molecule type" value="Genomic_DNA"/>
</dbReference>
<reference evidence="1 2" key="1">
    <citation type="submission" date="2019-02" db="EMBL/GenBank/DDBJ databases">
        <title>The genomic architecture of introgression among sibling species of bacteria.</title>
        <authorList>
            <person name="Cavassim M.I.A."/>
            <person name="Moeskjaer S."/>
            <person name="Moslemi C."/>
            <person name="Fields B."/>
            <person name="Bachmann A."/>
            <person name="Vilhjalmsson B."/>
            <person name="Schierup M.H."/>
            <person name="Young J.P.W."/>
            <person name="Andersen S.U."/>
        </authorList>
    </citation>
    <scope>NUCLEOTIDE SEQUENCE [LARGE SCALE GENOMIC DNA]</scope>
    <source>
        <strain evidence="1 2">SM145A</strain>
        <plasmid evidence="1">pSM145A_Rh05</plasmid>
    </source>
</reference>
<sequence length="72" mass="7928">MANAQIASEARMSDVEQGPEKLLPCHRYRQDKFPPNLWINCGLRACSKNENGAFVAPFQAYPDAPYSAAISA</sequence>
<proteinExistence type="predicted"/>
<evidence type="ECO:0000313" key="2">
    <source>
        <dbReference type="Proteomes" id="UP000293652"/>
    </source>
</evidence>
<comment type="caution">
    <text evidence="1">The sequence shown here is derived from an EMBL/GenBank/DDBJ whole genome shotgun (WGS) entry which is preliminary data.</text>
</comment>
<dbReference type="RefSeq" id="WP_130704947.1">
    <property type="nucleotide sequence ID" value="NZ_SIOQ01000005.1"/>
</dbReference>
<accession>A0A4V2IIA1</accession>
<protein>
    <submittedName>
        <fullName evidence="1">Uncharacterized protein</fullName>
    </submittedName>
</protein>
<gene>
    <name evidence="1" type="ORF">ELI03_32190</name>
</gene>
<evidence type="ECO:0000313" key="1">
    <source>
        <dbReference type="EMBL" id="TAX66213.1"/>
    </source>
</evidence>